<organism evidence="3 4">
    <name type="scientific">Lithospermum erythrorhizon</name>
    <name type="common">Purple gromwell</name>
    <name type="synonym">Lithospermum officinale var. erythrorhizon</name>
    <dbReference type="NCBI Taxonomy" id="34254"/>
    <lineage>
        <taxon>Eukaryota</taxon>
        <taxon>Viridiplantae</taxon>
        <taxon>Streptophyta</taxon>
        <taxon>Embryophyta</taxon>
        <taxon>Tracheophyta</taxon>
        <taxon>Spermatophyta</taxon>
        <taxon>Magnoliopsida</taxon>
        <taxon>eudicotyledons</taxon>
        <taxon>Gunneridae</taxon>
        <taxon>Pentapetalae</taxon>
        <taxon>asterids</taxon>
        <taxon>lamiids</taxon>
        <taxon>Boraginales</taxon>
        <taxon>Boraginaceae</taxon>
        <taxon>Boraginoideae</taxon>
        <taxon>Lithospermeae</taxon>
        <taxon>Lithospermum</taxon>
    </lineage>
</organism>
<gene>
    <name evidence="3" type="ORF">LIER_24798</name>
</gene>
<evidence type="ECO:0000256" key="1">
    <source>
        <dbReference type="SAM" id="Phobius"/>
    </source>
</evidence>
<proteinExistence type="predicted"/>
<name>A0AAV3R6Q1_LITER</name>
<feature type="domain" description="Reverse transcriptase zinc-binding" evidence="2">
    <location>
        <begin position="187"/>
        <end position="256"/>
    </location>
</feature>
<sequence length="258" mass="29327">MDYISGIAYALVVNGGPVWIYSAGSGCKCMKRPRDKRLVLLSPRPTSNVREEDKEGMLEVLGVVKVVLEAARSFGSCMKFWQTKAFSKAGKEVLLKPVLQSIPTYSMECFRVPFSVGMGFLTLRLFNIASLAKKLWRLVSEPKSALGLALKAKYFHDVRFGRRLWGPYHPSLGGLNEEQNSRPSSSNVENHFWSKLWELKLPSKVKHFTWRLYRDILTNGPNLRSRGVQVIDVCPLCGKKEEASLHLFQQCHYTWEVS</sequence>
<evidence type="ECO:0000313" key="4">
    <source>
        <dbReference type="Proteomes" id="UP001454036"/>
    </source>
</evidence>
<keyword evidence="1" id="KW-1133">Transmembrane helix</keyword>
<protein>
    <recommendedName>
        <fullName evidence="2">Reverse transcriptase zinc-binding domain-containing protein</fullName>
    </recommendedName>
</protein>
<feature type="transmembrane region" description="Helical" evidence="1">
    <location>
        <begin position="6"/>
        <end position="27"/>
    </location>
</feature>
<comment type="caution">
    <text evidence="3">The sequence shown here is derived from an EMBL/GenBank/DDBJ whole genome shotgun (WGS) entry which is preliminary data.</text>
</comment>
<dbReference type="InterPro" id="IPR026960">
    <property type="entry name" value="RVT-Znf"/>
</dbReference>
<dbReference type="Pfam" id="PF13966">
    <property type="entry name" value="zf-RVT"/>
    <property type="match status" value="1"/>
</dbReference>
<reference evidence="3 4" key="1">
    <citation type="submission" date="2024-01" db="EMBL/GenBank/DDBJ databases">
        <title>The complete chloroplast genome sequence of Lithospermum erythrorhizon: insights into the phylogenetic relationship among Boraginaceae species and the maternal lineages of purple gromwells.</title>
        <authorList>
            <person name="Okada T."/>
            <person name="Watanabe K."/>
        </authorList>
    </citation>
    <scope>NUCLEOTIDE SEQUENCE [LARGE SCALE GENOMIC DNA]</scope>
</reference>
<keyword evidence="1" id="KW-0812">Transmembrane</keyword>
<dbReference type="AlphaFoldDB" id="A0AAV3R6Q1"/>
<keyword evidence="4" id="KW-1185">Reference proteome</keyword>
<accession>A0AAV3R6Q1</accession>
<dbReference type="EMBL" id="BAABME010007298">
    <property type="protein sequence ID" value="GAA0170568.1"/>
    <property type="molecule type" value="Genomic_DNA"/>
</dbReference>
<evidence type="ECO:0000313" key="3">
    <source>
        <dbReference type="EMBL" id="GAA0170568.1"/>
    </source>
</evidence>
<keyword evidence="1" id="KW-0472">Membrane</keyword>
<evidence type="ECO:0000259" key="2">
    <source>
        <dbReference type="Pfam" id="PF13966"/>
    </source>
</evidence>
<dbReference type="Proteomes" id="UP001454036">
    <property type="component" value="Unassembled WGS sequence"/>
</dbReference>